<evidence type="ECO:0000313" key="3">
    <source>
        <dbReference type="Proteomes" id="UP001501084"/>
    </source>
</evidence>
<proteinExistence type="predicted"/>
<name>A0ABN3B239_9MICO</name>
<organism evidence="2 3">
    <name type="scientific">Leucobacter alluvii</name>
    <dbReference type="NCBI Taxonomy" id="340321"/>
    <lineage>
        <taxon>Bacteria</taxon>
        <taxon>Bacillati</taxon>
        <taxon>Actinomycetota</taxon>
        <taxon>Actinomycetes</taxon>
        <taxon>Micrococcales</taxon>
        <taxon>Microbacteriaceae</taxon>
        <taxon>Leucobacter</taxon>
    </lineage>
</organism>
<evidence type="ECO:0008006" key="4">
    <source>
        <dbReference type="Google" id="ProtNLM"/>
    </source>
</evidence>
<feature type="compositionally biased region" description="Acidic residues" evidence="1">
    <location>
        <begin position="1"/>
        <end position="18"/>
    </location>
</feature>
<keyword evidence="3" id="KW-1185">Reference proteome</keyword>
<feature type="compositionally biased region" description="Acidic residues" evidence="1">
    <location>
        <begin position="67"/>
        <end position="77"/>
    </location>
</feature>
<protein>
    <recommendedName>
        <fullName evidence="4">Multidrug transporter</fullName>
    </recommendedName>
</protein>
<dbReference type="RefSeq" id="WP_090150742.1">
    <property type="nucleotide sequence ID" value="NZ_BAAAOP010000001.1"/>
</dbReference>
<dbReference type="EMBL" id="BAAAOP010000001">
    <property type="protein sequence ID" value="GAA2185569.1"/>
    <property type="molecule type" value="Genomic_DNA"/>
</dbReference>
<reference evidence="2 3" key="1">
    <citation type="journal article" date="2019" name="Int. J. Syst. Evol. Microbiol.">
        <title>The Global Catalogue of Microorganisms (GCM) 10K type strain sequencing project: providing services to taxonomists for standard genome sequencing and annotation.</title>
        <authorList>
            <consortium name="The Broad Institute Genomics Platform"/>
            <consortium name="The Broad Institute Genome Sequencing Center for Infectious Disease"/>
            <person name="Wu L."/>
            <person name="Ma J."/>
        </authorList>
    </citation>
    <scope>NUCLEOTIDE SEQUENCE [LARGE SCALE GENOMIC DNA]</scope>
    <source>
        <strain evidence="2 3">JCM 14919</strain>
    </source>
</reference>
<evidence type="ECO:0000256" key="1">
    <source>
        <dbReference type="SAM" id="MobiDB-lite"/>
    </source>
</evidence>
<gene>
    <name evidence="2" type="ORF">GCM10009786_02540</name>
</gene>
<accession>A0ABN3B239</accession>
<feature type="region of interest" description="Disordered" evidence="1">
    <location>
        <begin position="1"/>
        <end position="77"/>
    </location>
</feature>
<evidence type="ECO:0000313" key="2">
    <source>
        <dbReference type="EMBL" id="GAA2185569.1"/>
    </source>
</evidence>
<sequence>MAEIWEPTDEIDGDEDLTVTDHRDEDRPLVSADDEQAVEVTTDDPREALEELGEDVASSPARRAEDTETDLDAGEAV</sequence>
<feature type="compositionally biased region" description="Basic and acidic residues" evidence="1">
    <location>
        <begin position="19"/>
        <end position="28"/>
    </location>
</feature>
<dbReference type="Proteomes" id="UP001501084">
    <property type="component" value="Unassembled WGS sequence"/>
</dbReference>
<comment type="caution">
    <text evidence="2">The sequence shown here is derived from an EMBL/GenBank/DDBJ whole genome shotgun (WGS) entry which is preliminary data.</text>
</comment>